<sequence length="452" mass="50903">MPRTLKVAVIGAGASGVATAYYLKQAGYSHITLFEKSDRIGGKCLTVKHGNHEFDLGANYITPYYHEVLRIAKELDLKTQPAPQRKSFDLTTGNFLNTLRTTLMGKSFLKFGAASAKYLYLAFKYRKQIDQPGFTALEACPELCHPFGKWLDINGMSILRQLFLIPVTIFGYGALDDVPTPYVLKYMDAKNFLLLARVGAGLSKEWPRHFLDGYQGFLEAITRSEQLDVRLDTHIVSIKRTPNVVIGLADGTLHEFDRIVFACPLDKVLPIISDASQQEKDLLQRIKYRNYYVSACDVEGMLDITTDEIQLPPAKPLPALGHPWGIVKFWKNSDINLFFTVGDGEDKDKSLKSSDTPAISSRVVEANIRADVKRMGGEFKSMVDQQLWTTFFPHVEAADFIDGYYQQLELQQGKLNSYYVGAIMALELVEPIFNYSKQLVEQHFNPQTEVQG</sequence>
<dbReference type="PRINTS" id="PR00419">
    <property type="entry name" value="ADXRDTASE"/>
</dbReference>
<dbReference type="Proteomes" id="UP001595476">
    <property type="component" value="Unassembled WGS sequence"/>
</dbReference>
<evidence type="ECO:0000259" key="1">
    <source>
        <dbReference type="Pfam" id="PF01593"/>
    </source>
</evidence>
<dbReference type="Gene3D" id="3.50.50.60">
    <property type="entry name" value="FAD/NAD(P)-binding domain"/>
    <property type="match status" value="1"/>
</dbReference>
<dbReference type="SUPFAM" id="SSF51905">
    <property type="entry name" value="FAD/NAD(P)-binding domain"/>
    <property type="match status" value="1"/>
</dbReference>
<dbReference type="PANTHER" id="PTHR42923:SF17">
    <property type="entry name" value="AMINE OXIDASE DOMAIN-CONTAINING PROTEIN"/>
    <property type="match status" value="1"/>
</dbReference>
<dbReference type="EMBL" id="JBHRSZ010000006">
    <property type="protein sequence ID" value="MFC3152231.1"/>
    <property type="molecule type" value="Genomic_DNA"/>
</dbReference>
<organism evidence="2 3">
    <name type="scientific">Litoribrevibacter euphylliae</name>
    <dbReference type="NCBI Taxonomy" id="1834034"/>
    <lineage>
        <taxon>Bacteria</taxon>
        <taxon>Pseudomonadati</taxon>
        <taxon>Pseudomonadota</taxon>
        <taxon>Gammaproteobacteria</taxon>
        <taxon>Oceanospirillales</taxon>
        <taxon>Oceanospirillaceae</taxon>
        <taxon>Litoribrevibacter</taxon>
    </lineage>
</organism>
<gene>
    <name evidence="2" type="ORF">ACFOEK_14445</name>
</gene>
<protein>
    <submittedName>
        <fullName evidence="2">Protoporphyrinogen/coproporphyrinogen oxidase</fullName>
    </submittedName>
</protein>
<dbReference type="RefSeq" id="WP_386722147.1">
    <property type="nucleotide sequence ID" value="NZ_JBHRSZ010000006.1"/>
</dbReference>
<evidence type="ECO:0000313" key="2">
    <source>
        <dbReference type="EMBL" id="MFC3152231.1"/>
    </source>
</evidence>
<dbReference type="InterPro" id="IPR050464">
    <property type="entry name" value="Zeta_carotene_desat/Oxidored"/>
</dbReference>
<dbReference type="InterPro" id="IPR036188">
    <property type="entry name" value="FAD/NAD-bd_sf"/>
</dbReference>
<accession>A0ABV7HL38</accession>
<feature type="domain" description="Amine oxidase" evidence="1">
    <location>
        <begin position="15"/>
        <end position="286"/>
    </location>
</feature>
<comment type="caution">
    <text evidence="2">The sequence shown here is derived from an EMBL/GenBank/DDBJ whole genome shotgun (WGS) entry which is preliminary data.</text>
</comment>
<reference evidence="3" key="1">
    <citation type="journal article" date="2019" name="Int. J. Syst. Evol. Microbiol.">
        <title>The Global Catalogue of Microorganisms (GCM) 10K type strain sequencing project: providing services to taxonomists for standard genome sequencing and annotation.</title>
        <authorList>
            <consortium name="The Broad Institute Genomics Platform"/>
            <consortium name="The Broad Institute Genome Sequencing Center for Infectious Disease"/>
            <person name="Wu L."/>
            <person name="Ma J."/>
        </authorList>
    </citation>
    <scope>NUCLEOTIDE SEQUENCE [LARGE SCALE GENOMIC DNA]</scope>
    <source>
        <strain evidence="3">KCTC 52438</strain>
    </source>
</reference>
<evidence type="ECO:0000313" key="3">
    <source>
        <dbReference type="Proteomes" id="UP001595476"/>
    </source>
</evidence>
<proteinExistence type="predicted"/>
<dbReference type="Gene3D" id="1.10.405.20">
    <property type="match status" value="1"/>
</dbReference>
<dbReference type="PANTHER" id="PTHR42923">
    <property type="entry name" value="PROTOPORPHYRINOGEN OXIDASE"/>
    <property type="match status" value="1"/>
</dbReference>
<keyword evidence="3" id="KW-1185">Reference proteome</keyword>
<dbReference type="Gene3D" id="3.30.70.1990">
    <property type="match status" value="1"/>
</dbReference>
<dbReference type="Pfam" id="PF01593">
    <property type="entry name" value="Amino_oxidase"/>
    <property type="match status" value="1"/>
</dbReference>
<name>A0ABV7HL38_9GAMM</name>
<dbReference type="InterPro" id="IPR002937">
    <property type="entry name" value="Amino_oxidase"/>
</dbReference>